<keyword evidence="12" id="KW-0010">Activator</keyword>
<dbReference type="SMART" id="SM00487">
    <property type="entry name" value="DEXDc"/>
    <property type="match status" value="1"/>
</dbReference>
<keyword evidence="10" id="KW-0805">Transcription regulation</keyword>
<dbReference type="AlphaFoldDB" id="A0A1Y2E4A7"/>
<comment type="subcellular location">
    <subcellularLocation>
        <location evidence="1">Nucleus</location>
    </subcellularLocation>
</comment>
<evidence type="ECO:0000256" key="2">
    <source>
        <dbReference type="ARBA" id="ARBA00009220"/>
    </source>
</evidence>
<feature type="compositionally biased region" description="Basic and acidic residues" evidence="16">
    <location>
        <begin position="89"/>
        <end position="105"/>
    </location>
</feature>
<evidence type="ECO:0000256" key="6">
    <source>
        <dbReference type="ARBA" id="ARBA00022801"/>
    </source>
</evidence>
<keyword evidence="7" id="KW-0347">Helicase</keyword>
<dbReference type="FunFam" id="3.40.50.10810:FF:000005">
    <property type="entry name" value="Photoperiod-independent early flowering 1"/>
    <property type="match status" value="1"/>
</dbReference>
<feature type="compositionally biased region" description="Polar residues" evidence="16">
    <location>
        <begin position="849"/>
        <end position="870"/>
    </location>
</feature>
<feature type="non-terminal residue" evidence="19">
    <location>
        <position position="1095"/>
    </location>
</feature>
<dbReference type="EC" id="3.6.4.12" evidence="4"/>
<keyword evidence="6" id="KW-0378">Hydrolase</keyword>
<dbReference type="InterPro" id="IPR027417">
    <property type="entry name" value="P-loop_NTPase"/>
</dbReference>
<dbReference type="InterPro" id="IPR038718">
    <property type="entry name" value="SNF2-like_sf"/>
</dbReference>
<feature type="compositionally biased region" description="Basic and acidic residues" evidence="16">
    <location>
        <begin position="260"/>
        <end position="273"/>
    </location>
</feature>
<evidence type="ECO:0000256" key="12">
    <source>
        <dbReference type="ARBA" id="ARBA00023159"/>
    </source>
</evidence>
<keyword evidence="13" id="KW-0804">Transcription</keyword>
<dbReference type="Proteomes" id="UP000193689">
    <property type="component" value="Unassembled WGS sequence"/>
</dbReference>
<dbReference type="PROSITE" id="PS51192">
    <property type="entry name" value="HELICASE_ATP_BIND_1"/>
    <property type="match status" value="1"/>
</dbReference>
<evidence type="ECO:0000256" key="16">
    <source>
        <dbReference type="SAM" id="MobiDB-lite"/>
    </source>
</evidence>
<keyword evidence="9" id="KW-0156">Chromatin regulator</keyword>
<dbReference type="OrthoDB" id="372624at2759"/>
<feature type="region of interest" description="Disordered" evidence="16">
    <location>
        <begin position="510"/>
        <end position="870"/>
    </location>
</feature>
<evidence type="ECO:0000256" key="7">
    <source>
        <dbReference type="ARBA" id="ARBA00022806"/>
    </source>
</evidence>
<dbReference type="PANTHER" id="PTHR45685">
    <property type="entry name" value="HELICASE SRCAP-RELATED"/>
    <property type="match status" value="1"/>
</dbReference>
<dbReference type="Pfam" id="PF00176">
    <property type="entry name" value="SNF2-rel_dom"/>
    <property type="match status" value="1"/>
</dbReference>
<evidence type="ECO:0000256" key="14">
    <source>
        <dbReference type="ARBA" id="ARBA00023242"/>
    </source>
</evidence>
<feature type="compositionally biased region" description="Polar residues" evidence="16">
    <location>
        <begin position="816"/>
        <end position="840"/>
    </location>
</feature>
<evidence type="ECO:0000256" key="5">
    <source>
        <dbReference type="ARBA" id="ARBA00022741"/>
    </source>
</evidence>
<comment type="subunit">
    <text evidence="3">Component of the SWR1 chromatin-remodeling complex.</text>
</comment>
<dbReference type="GO" id="GO:0042393">
    <property type="term" value="F:histone binding"/>
    <property type="evidence" value="ECO:0007669"/>
    <property type="project" value="TreeGrafter"/>
</dbReference>
<dbReference type="SUPFAM" id="SSF52540">
    <property type="entry name" value="P-loop containing nucleoside triphosphate hydrolases"/>
    <property type="match status" value="1"/>
</dbReference>
<organism evidence="19 20">
    <name type="scientific">Pseudomassariella vexata</name>
    <dbReference type="NCBI Taxonomy" id="1141098"/>
    <lineage>
        <taxon>Eukaryota</taxon>
        <taxon>Fungi</taxon>
        <taxon>Dikarya</taxon>
        <taxon>Ascomycota</taxon>
        <taxon>Pezizomycotina</taxon>
        <taxon>Sordariomycetes</taxon>
        <taxon>Xylariomycetidae</taxon>
        <taxon>Amphisphaeriales</taxon>
        <taxon>Pseudomassariaceae</taxon>
        <taxon>Pseudomassariella</taxon>
    </lineage>
</organism>
<evidence type="ECO:0000313" key="19">
    <source>
        <dbReference type="EMBL" id="ORY66184.1"/>
    </source>
</evidence>
<feature type="region of interest" description="Disordered" evidence="16">
    <location>
        <begin position="1"/>
        <end position="287"/>
    </location>
</feature>
<evidence type="ECO:0000256" key="15">
    <source>
        <dbReference type="ARBA" id="ARBA00047995"/>
    </source>
</evidence>
<dbReference type="InterPro" id="IPR000330">
    <property type="entry name" value="SNF2_N"/>
</dbReference>
<feature type="compositionally biased region" description="Polar residues" evidence="16">
    <location>
        <begin position="682"/>
        <end position="695"/>
    </location>
</feature>
<feature type="compositionally biased region" description="Acidic residues" evidence="16">
    <location>
        <begin position="515"/>
        <end position="552"/>
    </location>
</feature>
<feature type="domain" description="HSA" evidence="18">
    <location>
        <begin position="383"/>
        <end position="457"/>
    </location>
</feature>
<comment type="caution">
    <text evidence="19">The sequence shown here is derived from an EMBL/GenBank/DDBJ whole genome shotgun (WGS) entry which is preliminary data.</text>
</comment>
<evidence type="ECO:0000256" key="4">
    <source>
        <dbReference type="ARBA" id="ARBA00012551"/>
    </source>
</evidence>
<dbReference type="Gene3D" id="3.40.50.10810">
    <property type="entry name" value="Tandem AAA-ATPase domain"/>
    <property type="match status" value="1"/>
</dbReference>
<dbReference type="PROSITE" id="PS51204">
    <property type="entry name" value="HSA"/>
    <property type="match status" value="1"/>
</dbReference>
<keyword evidence="8" id="KW-0067">ATP-binding</keyword>
<feature type="compositionally biased region" description="Polar residues" evidence="16">
    <location>
        <begin position="197"/>
        <end position="210"/>
    </location>
</feature>
<name>A0A1Y2E4A7_9PEZI</name>
<evidence type="ECO:0000256" key="1">
    <source>
        <dbReference type="ARBA" id="ARBA00004123"/>
    </source>
</evidence>
<keyword evidence="20" id="KW-1185">Reference proteome</keyword>
<evidence type="ECO:0000256" key="3">
    <source>
        <dbReference type="ARBA" id="ARBA00011826"/>
    </source>
</evidence>
<dbReference type="EMBL" id="MCFJ01000005">
    <property type="protein sequence ID" value="ORY66184.1"/>
    <property type="molecule type" value="Genomic_DNA"/>
</dbReference>
<accession>A0A1Y2E4A7</accession>
<sequence>MTGTASVDAAPAHDTTNFEETSSATQPIREFVAENGHAHPQSLLPPLKTDELGDLSSGSELTPIKSDDDEPLLDESVPQTAPQDEDAEDARSGEVHNEDNLDDRPAKRRRVATPPPNPSKRKAPSISPPWKKFEAEGPTTFNEGGKRKSGRINRLPIDLQPQGAKRMTRGALHEPGGTISTKDKQAIPKTSGHVNGHRSNTSTAKGSSSKYCAPPSKSARRSQTNGTRTSPRTNRRRSPSPPAQTSPKRTSNKTRRSSRPVRESLDDSPDESRQAIQDSPNARPTRIRLRLRPPTIPLVHPAQVNVLPGQTIARPKLGENFADYILKAPSIDIKDGGWHDETDDSAAYTDAQAKRDARLIKRIEQEAQPGGLLSEQLCSVYVPEPAEEPPRLWAHADHVVKAMMNFRKLMLMEQQRHKQAAKRLAEACRDEWIRRQPKSAEQIEAEVRLVWIARYKIVVKAVIGTWENVKNEINRRRLEEWETAEQKRVKAALNEAVNMSEMKLQARRAHFDSELPSDEDEEDDEDLDMSDMEDEEVEEEMVSEDEPGSEIEIDGRDDIMSSSDDDDDAKSTASDFGLTQEELREKYANVPDLPTSDKMRNGVYEDQEQVVRSHLADGDDTSDESVDMDDDLGTSDEGMDSGDDDGSEADDGDSEEDDAPSGMLGLLFGKSELKKLREDAPPTTNGHSPELSNGVSEEIANGEELSLGTTPEHPPYHNKVTKQCDGVTQGLTDAIPLEPSSTDQLPIDPPSNPYEANKPDTMATIPGPLKPADVEMEMLNATELARQESSNKTSTTNVAEGTAAVPSVEVTAPPDATQTSPGTDITTNTASRDPSQSPRTTDSKPSDADTASSVIKSGVSRSTSPQAQVPSTEVPFLLRGNLREYQHYGLDWLAGLYQNKTNGILADEMGLGKTIQTIALLAHLAGHHEVWGPHLVIVPTSVMLNWEMEFKKWCPGFKVLSYYGSIEERKRKRHGWKTDDMWNVCITSYQIVLQDQQVFKRRQWHYMILDEAHNIKNFKSKRWQTLLGFNTRARLLLTGTPLQNNLTELWSLLFFLMPSENGVGGFADLAEFQDWFHKPESQILESGREQMDDEA</sequence>
<keyword evidence="5" id="KW-0547">Nucleotide-binding</keyword>
<evidence type="ECO:0000256" key="11">
    <source>
        <dbReference type="ARBA" id="ARBA00023125"/>
    </source>
</evidence>
<protein>
    <recommendedName>
        <fullName evidence="4">DNA helicase</fullName>
        <ecNumber evidence="4">3.6.4.12</ecNumber>
    </recommendedName>
</protein>
<feature type="compositionally biased region" description="Basic residues" evidence="16">
    <location>
        <begin position="250"/>
        <end position="259"/>
    </location>
</feature>
<evidence type="ECO:0000256" key="10">
    <source>
        <dbReference type="ARBA" id="ARBA00023015"/>
    </source>
</evidence>
<dbReference type="InterPro" id="IPR014012">
    <property type="entry name" value="HSA_dom"/>
</dbReference>
<keyword evidence="11" id="KW-0238">DNA-binding</keyword>
<dbReference type="RefSeq" id="XP_040717148.1">
    <property type="nucleotide sequence ID" value="XM_040859969.1"/>
</dbReference>
<dbReference type="InterPro" id="IPR050520">
    <property type="entry name" value="INO80/SWR1_helicase"/>
</dbReference>
<dbReference type="PROSITE" id="PS00690">
    <property type="entry name" value="DEAH_ATP_HELICASE"/>
    <property type="match status" value="1"/>
</dbReference>
<proteinExistence type="inferred from homology"/>
<evidence type="ECO:0000259" key="17">
    <source>
        <dbReference type="PROSITE" id="PS51192"/>
    </source>
</evidence>
<dbReference type="GO" id="GO:0016887">
    <property type="term" value="F:ATP hydrolysis activity"/>
    <property type="evidence" value="ECO:0007669"/>
    <property type="project" value="TreeGrafter"/>
</dbReference>
<feature type="compositionally biased region" description="Polar residues" evidence="16">
    <location>
        <begin position="14"/>
        <end position="26"/>
    </location>
</feature>
<dbReference type="GO" id="GO:0003678">
    <property type="term" value="F:DNA helicase activity"/>
    <property type="evidence" value="ECO:0007669"/>
    <property type="project" value="UniProtKB-EC"/>
</dbReference>
<dbReference type="GeneID" id="63776181"/>
<dbReference type="InterPro" id="IPR002464">
    <property type="entry name" value="DNA/RNA_helicase_DEAH_CS"/>
</dbReference>
<feature type="domain" description="Helicase ATP-binding" evidence="17">
    <location>
        <begin position="894"/>
        <end position="1059"/>
    </location>
</feature>
<dbReference type="GO" id="GO:0000812">
    <property type="term" value="C:Swr1 complex"/>
    <property type="evidence" value="ECO:0007669"/>
    <property type="project" value="TreeGrafter"/>
</dbReference>
<evidence type="ECO:0000313" key="20">
    <source>
        <dbReference type="Proteomes" id="UP000193689"/>
    </source>
</evidence>
<feature type="compositionally biased region" description="Polar residues" evidence="16">
    <location>
        <begin position="787"/>
        <end position="799"/>
    </location>
</feature>
<dbReference type="InParanoid" id="A0A1Y2E4A7"/>
<dbReference type="GO" id="GO:0005524">
    <property type="term" value="F:ATP binding"/>
    <property type="evidence" value="ECO:0007669"/>
    <property type="project" value="UniProtKB-KW"/>
</dbReference>
<evidence type="ECO:0000256" key="13">
    <source>
        <dbReference type="ARBA" id="ARBA00023163"/>
    </source>
</evidence>
<feature type="compositionally biased region" description="Acidic residues" evidence="16">
    <location>
        <begin position="618"/>
        <end position="659"/>
    </location>
</feature>
<dbReference type="GO" id="GO:0006338">
    <property type="term" value="P:chromatin remodeling"/>
    <property type="evidence" value="ECO:0007669"/>
    <property type="project" value="TreeGrafter"/>
</dbReference>
<evidence type="ECO:0000259" key="18">
    <source>
        <dbReference type="PROSITE" id="PS51204"/>
    </source>
</evidence>
<dbReference type="GO" id="GO:0003677">
    <property type="term" value="F:DNA binding"/>
    <property type="evidence" value="ECO:0007669"/>
    <property type="project" value="UniProtKB-KW"/>
</dbReference>
<dbReference type="STRING" id="1141098.A0A1Y2E4A7"/>
<reference evidence="19 20" key="1">
    <citation type="submission" date="2016-07" db="EMBL/GenBank/DDBJ databases">
        <title>Pervasive Adenine N6-methylation of Active Genes in Fungi.</title>
        <authorList>
            <consortium name="DOE Joint Genome Institute"/>
            <person name="Mondo S.J."/>
            <person name="Dannebaum R.O."/>
            <person name="Kuo R.C."/>
            <person name="Labutti K."/>
            <person name="Haridas S."/>
            <person name="Kuo A."/>
            <person name="Salamov A."/>
            <person name="Ahrendt S.R."/>
            <person name="Lipzen A."/>
            <person name="Sullivan W."/>
            <person name="Andreopoulos W.B."/>
            <person name="Clum A."/>
            <person name="Lindquist E."/>
            <person name="Daum C."/>
            <person name="Ramamoorthy G.K."/>
            <person name="Gryganskyi A."/>
            <person name="Culley D."/>
            <person name="Magnuson J.K."/>
            <person name="James T.Y."/>
            <person name="O'Malley M.A."/>
            <person name="Stajich J.E."/>
            <person name="Spatafora J.W."/>
            <person name="Visel A."/>
            <person name="Grigoriev I.V."/>
        </authorList>
    </citation>
    <scope>NUCLEOTIDE SEQUENCE [LARGE SCALE GENOMIC DNA]</scope>
    <source>
        <strain evidence="19 20">CBS 129021</strain>
    </source>
</reference>
<dbReference type="InterPro" id="IPR014001">
    <property type="entry name" value="Helicase_ATP-bd"/>
</dbReference>
<keyword evidence="14" id="KW-0539">Nucleus</keyword>
<gene>
    <name evidence="19" type="ORF">BCR38DRAFT_429509</name>
</gene>
<comment type="similarity">
    <text evidence="2">Belongs to the SNF2/RAD54 helicase family. SWR1 subfamily.</text>
</comment>
<feature type="compositionally biased region" description="Basic and acidic residues" evidence="16">
    <location>
        <begin position="671"/>
        <end position="680"/>
    </location>
</feature>
<evidence type="ECO:0000256" key="9">
    <source>
        <dbReference type="ARBA" id="ARBA00022853"/>
    </source>
</evidence>
<comment type="catalytic activity">
    <reaction evidence="15">
        <text>ATP + H2O = ADP + phosphate + H(+)</text>
        <dbReference type="Rhea" id="RHEA:13065"/>
        <dbReference type="ChEBI" id="CHEBI:15377"/>
        <dbReference type="ChEBI" id="CHEBI:15378"/>
        <dbReference type="ChEBI" id="CHEBI:30616"/>
        <dbReference type="ChEBI" id="CHEBI:43474"/>
        <dbReference type="ChEBI" id="CHEBI:456216"/>
        <dbReference type="EC" id="3.6.4.12"/>
    </reaction>
</comment>
<dbReference type="PANTHER" id="PTHR45685:SF1">
    <property type="entry name" value="HELICASE SRCAP"/>
    <property type="match status" value="1"/>
</dbReference>
<evidence type="ECO:0000256" key="8">
    <source>
        <dbReference type="ARBA" id="ARBA00022840"/>
    </source>
</evidence>